<evidence type="ECO:0000256" key="1">
    <source>
        <dbReference type="SAM" id="MobiDB-lite"/>
    </source>
</evidence>
<dbReference type="Proteomes" id="UP000228934">
    <property type="component" value="Unassembled WGS sequence"/>
</dbReference>
<reference evidence="3" key="1">
    <citation type="journal article" date="2017" name="Nat. Commun.">
        <title>The North American bullfrog draft genome provides insight into hormonal regulation of long noncoding RNA.</title>
        <authorList>
            <person name="Hammond S.A."/>
            <person name="Warren R.L."/>
            <person name="Vandervalk B.P."/>
            <person name="Kucuk E."/>
            <person name="Khan H."/>
            <person name="Gibb E.A."/>
            <person name="Pandoh P."/>
            <person name="Kirk H."/>
            <person name="Zhao Y."/>
            <person name="Jones M."/>
            <person name="Mungall A.J."/>
            <person name="Coope R."/>
            <person name="Pleasance S."/>
            <person name="Moore R.A."/>
            <person name="Holt R.A."/>
            <person name="Round J.M."/>
            <person name="Ohora S."/>
            <person name="Walle B.V."/>
            <person name="Veldhoen N."/>
            <person name="Helbing C.C."/>
            <person name="Birol I."/>
        </authorList>
    </citation>
    <scope>NUCLEOTIDE SEQUENCE [LARGE SCALE GENOMIC DNA]</scope>
</reference>
<feature type="region of interest" description="Disordered" evidence="1">
    <location>
        <begin position="30"/>
        <end position="56"/>
    </location>
</feature>
<proteinExistence type="predicted"/>
<gene>
    <name evidence="2" type="ORF">AB205_0150470</name>
</gene>
<keyword evidence="3" id="KW-1185">Reference proteome</keyword>
<evidence type="ECO:0000313" key="2">
    <source>
        <dbReference type="EMBL" id="PIO27107.1"/>
    </source>
</evidence>
<protein>
    <submittedName>
        <fullName evidence="2">Uncharacterized protein</fullName>
    </submittedName>
</protein>
<name>A0A2G9RGV9_AQUCT</name>
<dbReference type="EMBL" id="KV940699">
    <property type="protein sequence ID" value="PIO27107.1"/>
    <property type="molecule type" value="Genomic_DNA"/>
</dbReference>
<accession>A0A2G9RGV9</accession>
<sequence>MFRITISGLKYLCAKYTIFFIHIGEKRLWTSEDTRDPPPPKEGEIPKPQAEDEEGDVYEVGDVDVVEEESHFTSESAQILIGEIMGCNCYLENIKENINDVYQKMKNIIDVLGRI</sequence>
<dbReference type="AlphaFoldDB" id="A0A2G9RGV9"/>
<organism evidence="2 3">
    <name type="scientific">Aquarana catesbeiana</name>
    <name type="common">American bullfrog</name>
    <name type="synonym">Rana catesbeiana</name>
    <dbReference type="NCBI Taxonomy" id="8400"/>
    <lineage>
        <taxon>Eukaryota</taxon>
        <taxon>Metazoa</taxon>
        <taxon>Chordata</taxon>
        <taxon>Craniata</taxon>
        <taxon>Vertebrata</taxon>
        <taxon>Euteleostomi</taxon>
        <taxon>Amphibia</taxon>
        <taxon>Batrachia</taxon>
        <taxon>Anura</taxon>
        <taxon>Neobatrachia</taxon>
        <taxon>Ranoidea</taxon>
        <taxon>Ranidae</taxon>
        <taxon>Aquarana</taxon>
    </lineage>
</organism>
<evidence type="ECO:0000313" key="3">
    <source>
        <dbReference type="Proteomes" id="UP000228934"/>
    </source>
</evidence>
<feature type="compositionally biased region" description="Basic and acidic residues" evidence="1">
    <location>
        <begin position="30"/>
        <end position="45"/>
    </location>
</feature>